<comment type="caution">
    <text evidence="2">The sequence shown here is derived from an EMBL/GenBank/DDBJ whole genome shotgun (WGS) entry which is preliminary data.</text>
</comment>
<feature type="domain" description="HMA" evidence="1">
    <location>
        <begin position="70"/>
        <end position="137"/>
    </location>
</feature>
<dbReference type="CDD" id="cd00371">
    <property type="entry name" value="HMA"/>
    <property type="match status" value="1"/>
</dbReference>
<proteinExistence type="predicted"/>
<evidence type="ECO:0000259" key="1">
    <source>
        <dbReference type="PROSITE" id="PS50846"/>
    </source>
</evidence>
<evidence type="ECO:0000313" key="2">
    <source>
        <dbReference type="EMBL" id="CCF86052.1"/>
    </source>
</evidence>
<protein>
    <recommendedName>
        <fullName evidence="1">HMA domain-containing protein</fullName>
    </recommendedName>
</protein>
<accession>I4EMY9</accession>
<organism evidence="2 3">
    <name type="scientific">Nitrolancea hollandica Lb</name>
    <dbReference type="NCBI Taxonomy" id="1129897"/>
    <lineage>
        <taxon>Bacteria</taxon>
        <taxon>Pseudomonadati</taxon>
        <taxon>Thermomicrobiota</taxon>
        <taxon>Thermomicrobia</taxon>
        <taxon>Sphaerobacterales</taxon>
        <taxon>Sphaerobacterineae</taxon>
        <taxon>Sphaerobacteraceae</taxon>
        <taxon>Nitrolancea</taxon>
    </lineage>
</organism>
<dbReference type="SUPFAM" id="SSF55008">
    <property type="entry name" value="HMA, heavy metal-associated domain"/>
    <property type="match status" value="1"/>
</dbReference>
<dbReference type="AlphaFoldDB" id="I4EMY9"/>
<dbReference type="Gene3D" id="3.30.70.100">
    <property type="match status" value="1"/>
</dbReference>
<dbReference type="RefSeq" id="WP_008481592.1">
    <property type="nucleotide sequence ID" value="NZ_CAGS01000660.1"/>
</dbReference>
<dbReference type="InterPro" id="IPR036163">
    <property type="entry name" value="HMA_dom_sf"/>
</dbReference>
<gene>
    <name evidence="2" type="ORF">NITHO_6930001</name>
</gene>
<name>I4EMY9_9BACT</name>
<reference evidence="2 3" key="1">
    <citation type="journal article" date="2012" name="ISME J.">
        <title>Nitrification expanded: discovery, physiology and genomics of a nitrite-oxidizing bacterium from the phylum Chloroflexi.</title>
        <authorList>
            <person name="Sorokin D.Y."/>
            <person name="Lucker S."/>
            <person name="Vejmelkova D."/>
            <person name="Kostrikina N.A."/>
            <person name="Kleerebezem R."/>
            <person name="Rijpstra W.I."/>
            <person name="Damste J.S."/>
            <person name="Le Paslier D."/>
            <person name="Muyzer G."/>
            <person name="Wagner M."/>
            <person name="van Loosdrecht M.C."/>
            <person name="Daims H."/>
        </authorList>
    </citation>
    <scope>NUCLEOTIDE SEQUENCE [LARGE SCALE GENOMIC DNA]</scope>
    <source>
        <strain evidence="3">none</strain>
    </source>
</reference>
<dbReference type="EMBL" id="CAGS01000660">
    <property type="protein sequence ID" value="CCF86052.1"/>
    <property type="molecule type" value="Genomic_DNA"/>
</dbReference>
<dbReference type="GO" id="GO:0046872">
    <property type="term" value="F:metal ion binding"/>
    <property type="evidence" value="ECO:0007669"/>
    <property type="project" value="InterPro"/>
</dbReference>
<evidence type="ECO:0000313" key="3">
    <source>
        <dbReference type="Proteomes" id="UP000004221"/>
    </source>
</evidence>
<dbReference type="InterPro" id="IPR006121">
    <property type="entry name" value="HMA_dom"/>
</dbReference>
<sequence>MIFAKILLDFVRAELVPALIAHLLVEAGVGRLRPAARSIPQTGAPRLSPRPRVKAVPPSSPVMVLSSLPGRVRLRVAGLRDNPAGAEAVSNALRALPGVSAATVNPLTGSALLRYDPARLTLPEIQSALTPLGMAGPRA</sequence>
<dbReference type="Pfam" id="PF19991">
    <property type="entry name" value="HMA_2"/>
    <property type="match status" value="1"/>
</dbReference>
<dbReference type="PROSITE" id="PS50846">
    <property type="entry name" value="HMA_2"/>
    <property type="match status" value="1"/>
</dbReference>
<dbReference type="OrthoDB" id="7357345at2"/>
<dbReference type="Proteomes" id="UP000004221">
    <property type="component" value="Unassembled WGS sequence"/>
</dbReference>
<keyword evidence="3" id="KW-1185">Reference proteome</keyword>